<organism evidence="9 10">
    <name type="scientific">Tahibacter soli</name>
    <dbReference type="NCBI Taxonomy" id="2983605"/>
    <lineage>
        <taxon>Bacteria</taxon>
        <taxon>Pseudomonadati</taxon>
        <taxon>Pseudomonadota</taxon>
        <taxon>Gammaproteobacteria</taxon>
        <taxon>Lysobacterales</taxon>
        <taxon>Rhodanobacteraceae</taxon>
        <taxon>Tahibacter</taxon>
    </lineage>
</organism>
<dbReference type="Proteomes" id="UP001139971">
    <property type="component" value="Unassembled WGS sequence"/>
</dbReference>
<evidence type="ECO:0000256" key="3">
    <source>
        <dbReference type="ARBA" id="ARBA00022801"/>
    </source>
</evidence>
<comment type="similarity">
    <text evidence="1 5">Belongs to the peptidase S8 family.</text>
</comment>
<dbReference type="PANTHER" id="PTHR43399">
    <property type="entry name" value="SUBTILISIN-RELATED"/>
    <property type="match status" value="1"/>
</dbReference>
<keyword evidence="4 5" id="KW-0720">Serine protease</keyword>
<dbReference type="InterPro" id="IPR051048">
    <property type="entry name" value="Peptidase_S8/S53_subtilisin"/>
</dbReference>
<proteinExistence type="inferred from homology"/>
<dbReference type="CDD" id="cd00063">
    <property type="entry name" value="FN3"/>
    <property type="match status" value="1"/>
</dbReference>
<dbReference type="AlphaFoldDB" id="A0A9X4BHH6"/>
<dbReference type="SUPFAM" id="SSF52743">
    <property type="entry name" value="Subtilisin-like"/>
    <property type="match status" value="1"/>
</dbReference>
<evidence type="ECO:0000256" key="4">
    <source>
        <dbReference type="ARBA" id="ARBA00022825"/>
    </source>
</evidence>
<gene>
    <name evidence="9" type="ORF">OD750_000820</name>
</gene>
<dbReference type="InterPro" id="IPR036852">
    <property type="entry name" value="Peptidase_S8/S53_dom_sf"/>
</dbReference>
<name>A0A9X4BHH6_9GAMM</name>
<dbReference type="InterPro" id="IPR000209">
    <property type="entry name" value="Peptidase_S8/S53_dom"/>
</dbReference>
<sequence>MRKPPVRTRLFLASMLALAAPATMAQIGVSPQFDADYALLPKGTRGDTLVHDYGPFALWRIDADQRARIAAGTLRATASLSDRSIALPGGAFVPGAADTHAPAPAGTSVFVVQFVGPVTDAWLDKVRSTGAVPLQYVNHNAYLVVGDAAAGRALADLAGRGVPLRYSAPLRAQQKIAPTLARLAAERPDDRARITVVVADHAGVTPTQNFIAGLDGDRTKRGWSNLRGMLAREVDVPLARVGEIAALGDVLAVEPAGVKRRLDEKQTQIVAGNLNPAQSGPSAPGYLAWLTGFGFSTNPADYPVVSIVDDGIGNGTAAAGAGDANFTTNGAGIDSRVTYAVSCTTAVAAGVDGHGNINASIAGGYDDRTGFPYRDPDGFRRREGINPFARLANFQIFGSGSSGLCGTGDEGLITTQFAQNVGISSNSWGYTFFGIPVTAYDAASRAYDVGVRDADPAAAGNQSLAIIFAAGNSGPRANTVSSPGNAKNVLTVGASENPRPSDEDGAWTDGCGSGPADADNAMDMAGFSSRGPAVGGRAKPEIVAPGTHIQGSASVAAGYSGAGVCDKYRPSGQTAVAGSSGTSHSTPAVAGAASLVYRHLQTNHARPAPSPALLKSYLIAHPTYLTGVDANDTLPSFAQGFGMPNLGAAFAATPARVLVDQTQTLADTGAAYELRGGVADGSKPVRIVLTWTDAPGAVDSAAPQVNDLDLAVTVGGVTYIGNRFNGQWSDPAGGAADAANNTEAVFLPPGTSGSIKVSVVGTQIGGDGVPGNADATDQDFALVCYNCTQDPDFYVAASNPTQALCGPGTATWPIEIGAISGYTGNVALSATTIPAGSTSSFSIGAGAVPFTSAFSLTAGTSLVAGDHPIVIRGQDATHANDGHLRLRYSPQVSPAPTPTAPADDATNVVVSPTLNWSASAGAVSYTVEIDDDPAFGSIDRTATVTGTSYTVAPVLAGQTTYHWRVRANNHCGAGANATAFTFTTEPRFCATPGTPIPDNDAAGTTVQITVPALGAIGDLDVAFSTDHTWTGDLTVRLSKGATSATLLDRPGVPDDNYGCMGNNADLVFDDEGTAGAAEADCQNGDAAYAPPGGRYTPSQPLSAFDGVEAGGTYDVLVSDAQPADSGAIKSLCLLPTIRADVIFKNGFEQP</sequence>
<dbReference type="InterPro" id="IPR023828">
    <property type="entry name" value="Peptidase_S8_Ser-AS"/>
</dbReference>
<feature type="active site" description="Charge relay system" evidence="5">
    <location>
        <position position="309"/>
    </location>
</feature>
<dbReference type="SUPFAM" id="SSF49785">
    <property type="entry name" value="Galactose-binding domain-like"/>
    <property type="match status" value="1"/>
</dbReference>
<reference evidence="9" key="1">
    <citation type="submission" date="2023-02" db="EMBL/GenBank/DDBJ databases">
        <title>Tahibacter soli sp. nov. isolated from soil.</title>
        <authorList>
            <person name="Baek J.H."/>
            <person name="Lee J.K."/>
            <person name="Choi D.G."/>
            <person name="Jeon C.O."/>
        </authorList>
    </citation>
    <scope>NUCLEOTIDE SEQUENCE</scope>
    <source>
        <strain evidence="9">BL</strain>
    </source>
</reference>
<keyword evidence="7" id="KW-0732">Signal</keyword>
<feature type="signal peptide" evidence="7">
    <location>
        <begin position="1"/>
        <end position="25"/>
    </location>
</feature>
<dbReference type="Gene3D" id="3.40.50.200">
    <property type="entry name" value="Peptidase S8/S53 domain"/>
    <property type="match status" value="1"/>
</dbReference>
<dbReference type="Gene3D" id="2.60.40.10">
    <property type="entry name" value="Immunoglobulins"/>
    <property type="match status" value="1"/>
</dbReference>
<dbReference type="PROSITE" id="PS50853">
    <property type="entry name" value="FN3"/>
    <property type="match status" value="1"/>
</dbReference>
<dbReference type="GO" id="GO:0004252">
    <property type="term" value="F:serine-type endopeptidase activity"/>
    <property type="evidence" value="ECO:0007669"/>
    <property type="project" value="UniProtKB-UniRule"/>
</dbReference>
<dbReference type="RefSeq" id="WP_263544500.1">
    <property type="nucleotide sequence ID" value="NZ_JAOVZO020000001.1"/>
</dbReference>
<dbReference type="GO" id="GO:0006508">
    <property type="term" value="P:proteolysis"/>
    <property type="evidence" value="ECO:0007669"/>
    <property type="project" value="UniProtKB-KW"/>
</dbReference>
<keyword evidence="10" id="KW-1185">Reference proteome</keyword>
<feature type="active site" description="Charge relay system" evidence="5">
    <location>
        <position position="354"/>
    </location>
</feature>
<dbReference type="SUPFAM" id="SSF49265">
    <property type="entry name" value="Fibronectin type III"/>
    <property type="match status" value="1"/>
</dbReference>
<evidence type="ECO:0000256" key="5">
    <source>
        <dbReference type="PROSITE-ProRule" id="PRU01240"/>
    </source>
</evidence>
<evidence type="ECO:0000256" key="7">
    <source>
        <dbReference type="SAM" id="SignalP"/>
    </source>
</evidence>
<dbReference type="PROSITE" id="PS51892">
    <property type="entry name" value="SUBTILASE"/>
    <property type="match status" value="1"/>
</dbReference>
<dbReference type="InterPro" id="IPR036116">
    <property type="entry name" value="FN3_sf"/>
</dbReference>
<accession>A0A9X4BHH6</accession>
<evidence type="ECO:0000259" key="8">
    <source>
        <dbReference type="PROSITE" id="PS50853"/>
    </source>
</evidence>
<evidence type="ECO:0000256" key="1">
    <source>
        <dbReference type="ARBA" id="ARBA00011073"/>
    </source>
</evidence>
<dbReference type="Gene3D" id="2.60.120.380">
    <property type="match status" value="1"/>
</dbReference>
<evidence type="ECO:0000313" key="10">
    <source>
        <dbReference type="Proteomes" id="UP001139971"/>
    </source>
</evidence>
<keyword evidence="3 5" id="KW-0378">Hydrolase</keyword>
<dbReference type="Pfam" id="PF00082">
    <property type="entry name" value="Peptidase_S8"/>
    <property type="match status" value="1"/>
</dbReference>
<protein>
    <submittedName>
        <fullName evidence="9">S8 family serine peptidase</fullName>
    </submittedName>
</protein>
<dbReference type="InterPro" id="IPR013783">
    <property type="entry name" value="Ig-like_fold"/>
</dbReference>
<comment type="caution">
    <text evidence="9">The sequence shown here is derived from an EMBL/GenBank/DDBJ whole genome shotgun (WGS) entry which is preliminary data.</text>
</comment>
<dbReference type="InterPro" id="IPR003961">
    <property type="entry name" value="FN3_dom"/>
</dbReference>
<dbReference type="Gene3D" id="2.60.120.260">
    <property type="entry name" value="Galactose-binding domain-like"/>
    <property type="match status" value="1"/>
</dbReference>
<dbReference type="PROSITE" id="PS00138">
    <property type="entry name" value="SUBTILASE_SER"/>
    <property type="match status" value="1"/>
</dbReference>
<feature type="region of interest" description="Disordered" evidence="6">
    <location>
        <begin position="493"/>
        <end position="536"/>
    </location>
</feature>
<keyword evidence="2 5" id="KW-0645">Protease</keyword>
<feature type="chain" id="PRO_5040933771" evidence="7">
    <location>
        <begin position="26"/>
        <end position="1150"/>
    </location>
</feature>
<feature type="domain" description="Fibronectin type-III" evidence="8">
    <location>
        <begin position="895"/>
        <end position="987"/>
    </location>
</feature>
<dbReference type="EMBL" id="JAOVZO020000001">
    <property type="protein sequence ID" value="MDC8011082.1"/>
    <property type="molecule type" value="Genomic_DNA"/>
</dbReference>
<evidence type="ECO:0000313" key="9">
    <source>
        <dbReference type="EMBL" id="MDC8011082.1"/>
    </source>
</evidence>
<dbReference type="PANTHER" id="PTHR43399:SF4">
    <property type="entry name" value="CELL WALL-ASSOCIATED PROTEASE"/>
    <property type="match status" value="1"/>
</dbReference>
<evidence type="ECO:0000256" key="6">
    <source>
        <dbReference type="SAM" id="MobiDB-lite"/>
    </source>
</evidence>
<feature type="active site" description="Charge relay system" evidence="5">
    <location>
        <position position="583"/>
    </location>
</feature>
<evidence type="ECO:0000256" key="2">
    <source>
        <dbReference type="ARBA" id="ARBA00022670"/>
    </source>
</evidence>
<dbReference type="InterPro" id="IPR008979">
    <property type="entry name" value="Galactose-bd-like_sf"/>
</dbReference>